<proteinExistence type="predicted"/>
<evidence type="ECO:0000313" key="3">
    <source>
        <dbReference type="Proteomes" id="UP000190669"/>
    </source>
</evidence>
<dbReference type="InterPro" id="IPR004919">
    <property type="entry name" value="GmrSD_N"/>
</dbReference>
<dbReference type="Pfam" id="PF03235">
    <property type="entry name" value="GmrSD_N"/>
    <property type="match status" value="1"/>
</dbReference>
<accession>A0ABY1LEA7</accession>
<protein>
    <submittedName>
        <fullName evidence="2">Uncharacterized conserved protein, contains ParB-like and HNH nuclease domains</fullName>
    </submittedName>
</protein>
<sequence>MSNNSKQLTFNDLLNHYTVEIPIIQRDYAQGRDGKEELRKSFLSSLYLATTKNEKLELDFVYGDLRDGILKPLDGQQRLTTLFLLYWYAFTKNPSSSNIEKTFFKFTYETRTSSREFCKELVDKGIVYDESKSISEVIVDSSWFFRSWKKDPTIQSMLTMLDAIHEKFKNEDGNLWNKLNNITFHFIELQDFGLSDDLYIKMNARGKPLTDFENFKAKFEQYINKIIYKNDDQGNIIFENGEEILEKDNWEKNIAQFETFAFKLDTIWTDLFWNYRTNKEQIFDEQFLNFFKTFALLNYTLKANRKDENFRANVDLLRGNDNISFNMFLELDCINVEYFATVKAVLNQIACKNGLVTYLDTINYIDENNIFKGIIKLSETKENQNLILNELSYPDLVIAFGYYKYLAIEKIVVLENLNNWMRVVRNLVEGTRPYLFNNANEFANALRSIDNLLEHRNSILEYLETSENDSLSGFTKEQVVEEKLKAQLILKNTDWKGAILKIESHPYFNGQIGFLLHWCKDLNGIHDLEKFEAYTEKCKIIFSYSGLIEFNNFLFERALLTFGDYLLSKGQNYSFLINYDRDISWKRLLRDNTDKREFLKNLIDNINPNTIEQDLINLINKFSDNNDWRYYFIKDPDIILQCGNQKLIRWFSENNILLLSSTTTSGYHKEYYSYSLFLEIKKDNEDLEIIYQPQKSVEYWKFFRVKNLCIAFNQEKKQYVSIDEMEKVVLQYFDNRKMIEELIYN</sequence>
<name>A0ABY1LEA7_9FLAO</name>
<organism evidence="2 3">
    <name type="scientific">Chryseobacterium balustinum</name>
    <dbReference type="NCBI Taxonomy" id="246"/>
    <lineage>
        <taxon>Bacteria</taxon>
        <taxon>Pseudomonadati</taxon>
        <taxon>Bacteroidota</taxon>
        <taxon>Flavobacteriia</taxon>
        <taxon>Flavobacteriales</taxon>
        <taxon>Weeksellaceae</taxon>
        <taxon>Chryseobacterium group</taxon>
        <taxon>Chryseobacterium</taxon>
    </lineage>
</organism>
<dbReference type="RefSeq" id="WP_079466116.1">
    <property type="nucleotide sequence ID" value="NZ_CP033935.1"/>
</dbReference>
<evidence type="ECO:0000313" key="2">
    <source>
        <dbReference type="EMBL" id="SKB94350.1"/>
    </source>
</evidence>
<dbReference type="EMBL" id="FUZE01000015">
    <property type="protein sequence ID" value="SKB94350.1"/>
    <property type="molecule type" value="Genomic_DNA"/>
</dbReference>
<gene>
    <name evidence="2" type="ORF">SAMN05421800_11586</name>
</gene>
<feature type="domain" description="GmrSD restriction endonucleases N-terminal" evidence="1">
    <location>
        <begin position="11"/>
        <end position="219"/>
    </location>
</feature>
<dbReference type="Proteomes" id="UP000190669">
    <property type="component" value="Unassembled WGS sequence"/>
</dbReference>
<keyword evidence="3" id="KW-1185">Reference proteome</keyword>
<comment type="caution">
    <text evidence="2">The sequence shown here is derived from an EMBL/GenBank/DDBJ whole genome shotgun (WGS) entry which is preliminary data.</text>
</comment>
<evidence type="ECO:0000259" key="1">
    <source>
        <dbReference type="Pfam" id="PF03235"/>
    </source>
</evidence>
<reference evidence="2 3" key="1">
    <citation type="submission" date="2017-02" db="EMBL/GenBank/DDBJ databases">
        <authorList>
            <person name="Varghese N."/>
            <person name="Submissions S."/>
        </authorList>
    </citation>
    <scope>NUCLEOTIDE SEQUENCE [LARGE SCALE GENOMIC DNA]</scope>
    <source>
        <strain evidence="2 3">DSM 16775</strain>
    </source>
</reference>